<dbReference type="AlphaFoldDB" id="A0A9Q0CKG2"/>
<keyword evidence="7" id="KW-1185">Reference proteome</keyword>
<evidence type="ECO:0000313" key="7">
    <source>
        <dbReference type="Proteomes" id="UP001151287"/>
    </source>
</evidence>
<feature type="compositionally biased region" description="Pro residues" evidence="4">
    <location>
        <begin position="322"/>
        <end position="333"/>
    </location>
</feature>
<name>A0A9Q0CKG2_9POAL</name>
<feature type="region of interest" description="Disordered" evidence="4">
    <location>
        <begin position="272"/>
        <end position="456"/>
    </location>
</feature>
<feature type="compositionally biased region" description="Basic and acidic residues" evidence="4">
    <location>
        <begin position="272"/>
        <end position="284"/>
    </location>
</feature>
<dbReference type="InterPro" id="IPR000048">
    <property type="entry name" value="IQ_motif_EF-hand-BS"/>
</dbReference>
<evidence type="ECO:0000259" key="5">
    <source>
        <dbReference type="Pfam" id="PF13178"/>
    </source>
</evidence>
<comment type="subunit">
    <text evidence="3">Binds to multiple calmodulin (CaM) in the presence of Ca(2+) and CaM-like proteins.</text>
</comment>
<reference evidence="6" key="1">
    <citation type="journal article" date="2022" name="Cell">
        <title>Repeat-based holocentromeres influence genome architecture and karyotype evolution.</title>
        <authorList>
            <person name="Hofstatter P.G."/>
            <person name="Thangavel G."/>
            <person name="Lux T."/>
            <person name="Neumann P."/>
            <person name="Vondrak T."/>
            <person name="Novak P."/>
            <person name="Zhang M."/>
            <person name="Costa L."/>
            <person name="Castellani M."/>
            <person name="Scott A."/>
            <person name="Toegelov H."/>
            <person name="Fuchs J."/>
            <person name="Mata-Sucre Y."/>
            <person name="Dias Y."/>
            <person name="Vanzela A.L.L."/>
            <person name="Huettel B."/>
            <person name="Almeida C.C.S."/>
            <person name="Simkova H."/>
            <person name="Souza G."/>
            <person name="Pedrosa-Harand A."/>
            <person name="Macas J."/>
            <person name="Mayer K.F.X."/>
            <person name="Houben A."/>
            <person name="Marques A."/>
        </authorList>
    </citation>
    <scope>NUCLEOTIDE SEQUENCE</scope>
    <source>
        <strain evidence="6">RhyBre1mFocal</strain>
    </source>
</reference>
<dbReference type="Pfam" id="PF00612">
    <property type="entry name" value="IQ"/>
    <property type="match status" value="1"/>
</dbReference>
<evidence type="ECO:0000256" key="1">
    <source>
        <dbReference type="ARBA" id="ARBA00022860"/>
    </source>
</evidence>
<dbReference type="Pfam" id="PF13178">
    <property type="entry name" value="DUF4005"/>
    <property type="match status" value="1"/>
</dbReference>
<protein>
    <recommendedName>
        <fullName evidence="5">DUF4005 domain-containing protein</fullName>
    </recommendedName>
</protein>
<keyword evidence="1" id="KW-0112">Calmodulin-binding</keyword>
<evidence type="ECO:0000256" key="2">
    <source>
        <dbReference type="ARBA" id="ARBA00024341"/>
    </source>
</evidence>
<feature type="compositionally biased region" description="Polar residues" evidence="4">
    <location>
        <begin position="395"/>
        <end position="410"/>
    </location>
</feature>
<dbReference type="OrthoDB" id="1923765at2759"/>
<feature type="compositionally biased region" description="Polar residues" evidence="4">
    <location>
        <begin position="29"/>
        <end position="52"/>
    </location>
</feature>
<feature type="domain" description="DUF4005" evidence="5">
    <location>
        <begin position="375"/>
        <end position="442"/>
    </location>
</feature>
<dbReference type="PANTHER" id="PTHR32295:SF216">
    <property type="entry name" value="PROTEIN IQ-DOMAIN 3"/>
    <property type="match status" value="1"/>
</dbReference>
<dbReference type="PROSITE" id="PS50096">
    <property type="entry name" value="IQ"/>
    <property type="match status" value="1"/>
</dbReference>
<dbReference type="SMART" id="SM00015">
    <property type="entry name" value="IQ"/>
    <property type="match status" value="1"/>
</dbReference>
<gene>
    <name evidence="6" type="ORF">LUZ63_012234</name>
</gene>
<organism evidence="6 7">
    <name type="scientific">Rhynchospora breviuscula</name>
    <dbReference type="NCBI Taxonomy" id="2022672"/>
    <lineage>
        <taxon>Eukaryota</taxon>
        <taxon>Viridiplantae</taxon>
        <taxon>Streptophyta</taxon>
        <taxon>Embryophyta</taxon>
        <taxon>Tracheophyta</taxon>
        <taxon>Spermatophyta</taxon>
        <taxon>Magnoliopsida</taxon>
        <taxon>Liliopsida</taxon>
        <taxon>Poales</taxon>
        <taxon>Cyperaceae</taxon>
        <taxon>Cyperoideae</taxon>
        <taxon>Rhynchosporeae</taxon>
        <taxon>Rhynchospora</taxon>
    </lineage>
</organism>
<proteinExistence type="inferred from homology"/>
<feature type="region of interest" description="Disordered" evidence="4">
    <location>
        <begin position="17"/>
        <end position="53"/>
    </location>
</feature>
<dbReference type="CDD" id="cd23767">
    <property type="entry name" value="IQCD"/>
    <property type="match status" value="1"/>
</dbReference>
<dbReference type="PANTHER" id="PTHR32295">
    <property type="entry name" value="IQ-DOMAIN 5-RELATED"/>
    <property type="match status" value="1"/>
</dbReference>
<dbReference type="EMBL" id="JAMQYH010000003">
    <property type="protein sequence ID" value="KAJ1695536.1"/>
    <property type="molecule type" value="Genomic_DNA"/>
</dbReference>
<evidence type="ECO:0000313" key="6">
    <source>
        <dbReference type="EMBL" id="KAJ1695536.1"/>
    </source>
</evidence>
<dbReference type="GO" id="GO:0005516">
    <property type="term" value="F:calmodulin binding"/>
    <property type="evidence" value="ECO:0007669"/>
    <property type="project" value="UniProtKB-KW"/>
</dbReference>
<accession>A0A9Q0CKG2</accession>
<comment type="similarity">
    <text evidence="2">Belongs to the IQD family.</text>
</comment>
<dbReference type="Proteomes" id="UP001151287">
    <property type="component" value="Unassembled WGS sequence"/>
</dbReference>
<dbReference type="InterPro" id="IPR025064">
    <property type="entry name" value="DUF4005"/>
</dbReference>
<evidence type="ECO:0000256" key="3">
    <source>
        <dbReference type="ARBA" id="ARBA00024378"/>
    </source>
</evidence>
<sequence length="468" mass="51217">MGKKGKWFGAVKKVFSPESKKSKKKSEVQTQLESDPSPSTPLESTSVNTATASAPVRQIEEILVTESVIEEGKNVVSAGPSVPPATAKAAPEVVKATPVQPARFAGKSREEIAAIKIQTAFRGYMARRALRALRGLVRLKSLIDGNSVKRQAASTLRCMQTLARVQSQIRTRRLRMTEENQALQRQLLLKKELESLRMGEEWDDSTQSKEQIEASIVSKQEATIRRERAMAYAFSHQWKNNSRTANPMFIDPSNPQWGWSWLERWMAAKPWENRGTDKDPKDTNSVKSSATATVAPIPVLGEGEITKSYARREITNNNSPNKPSPTTPKPLRPSPIKNKPGTPKNGRSPGTQDDDVKSVISVRSELPRRHSLAGSVVVRDDESLPGSPTVPSYMAPTQSARAKSRFQTPSPGDDKVETPEKGSSTGPVKKRLSFATGDKSSVPSSPMVMRRHSGPPKVEVAVAVGNGN</sequence>
<evidence type="ECO:0000256" key="4">
    <source>
        <dbReference type="SAM" id="MobiDB-lite"/>
    </source>
</evidence>
<comment type="caution">
    <text evidence="6">The sequence shown here is derived from an EMBL/GenBank/DDBJ whole genome shotgun (WGS) entry which is preliminary data.</text>
</comment>